<organism evidence="14 15">
    <name type="scientific">Bipolaricaulis sibiricus</name>
    <dbReference type="NCBI Taxonomy" id="2501609"/>
    <lineage>
        <taxon>Bacteria</taxon>
        <taxon>Candidatus Bipolaricaulota</taxon>
        <taxon>Candidatus Bipolaricaulia</taxon>
        <taxon>Candidatus Bipolaricaulales</taxon>
        <taxon>Candidatus Bipolaricaulaceae</taxon>
        <taxon>Candidatus Bipolaricaulis</taxon>
    </lineage>
</organism>
<dbReference type="Proteomes" id="UP000287233">
    <property type="component" value="Chromosome"/>
</dbReference>
<evidence type="ECO:0000256" key="1">
    <source>
        <dbReference type="ARBA" id="ARBA00005190"/>
    </source>
</evidence>
<evidence type="ECO:0000256" key="10">
    <source>
        <dbReference type="ARBA" id="ARBA00052101"/>
    </source>
</evidence>
<dbReference type="FunFam" id="3.30.420.40:FF:000008">
    <property type="entry name" value="Glycerol kinase"/>
    <property type="match status" value="1"/>
</dbReference>
<dbReference type="Pfam" id="PF00370">
    <property type="entry name" value="FGGY_N"/>
    <property type="match status" value="1"/>
</dbReference>
<comment type="pathway">
    <text evidence="1">Polyol metabolism; glycerol degradation via glycerol kinase pathway; sn-glycerol 3-phosphate from glycerol: step 1/1.</text>
</comment>
<accession>A0A410FW87</accession>
<dbReference type="FunFam" id="3.30.420.40:FF:000007">
    <property type="entry name" value="Glycerol kinase"/>
    <property type="match status" value="1"/>
</dbReference>
<dbReference type="GO" id="GO:0004370">
    <property type="term" value="F:glycerol kinase activity"/>
    <property type="evidence" value="ECO:0007669"/>
    <property type="project" value="UniProtKB-EC"/>
</dbReference>
<dbReference type="GO" id="GO:0005829">
    <property type="term" value="C:cytosol"/>
    <property type="evidence" value="ECO:0007669"/>
    <property type="project" value="UniProtKB-ARBA"/>
</dbReference>
<dbReference type="InterPro" id="IPR018483">
    <property type="entry name" value="Carb_kinase_FGGY_CS"/>
</dbReference>
<evidence type="ECO:0000259" key="12">
    <source>
        <dbReference type="Pfam" id="PF00370"/>
    </source>
</evidence>
<evidence type="ECO:0000259" key="13">
    <source>
        <dbReference type="Pfam" id="PF02782"/>
    </source>
</evidence>
<dbReference type="PROSITE" id="PS00445">
    <property type="entry name" value="FGGY_KINASES_2"/>
    <property type="match status" value="1"/>
</dbReference>
<dbReference type="Gene3D" id="3.30.420.40">
    <property type="match status" value="2"/>
</dbReference>
<dbReference type="Pfam" id="PF02782">
    <property type="entry name" value="FGGY_C"/>
    <property type="match status" value="1"/>
</dbReference>
<dbReference type="KEGG" id="bih:BIP78_1455"/>
<dbReference type="CDD" id="cd07769">
    <property type="entry name" value="ASKHA_NBD_FGGY_GK"/>
    <property type="match status" value="1"/>
</dbReference>
<dbReference type="PANTHER" id="PTHR10196">
    <property type="entry name" value="SUGAR KINASE"/>
    <property type="match status" value="1"/>
</dbReference>
<keyword evidence="8" id="KW-0067">ATP-binding</keyword>
<name>A0A410FW87_BIPS1</name>
<dbReference type="PANTHER" id="PTHR10196:SF69">
    <property type="entry name" value="GLYCEROL KINASE"/>
    <property type="match status" value="1"/>
</dbReference>
<reference evidence="15" key="1">
    <citation type="submission" date="2018-12" db="EMBL/GenBank/DDBJ databases">
        <title>Complete genome sequence of an uncultured bacterium of the candidate phylum Bipolaricaulota.</title>
        <authorList>
            <person name="Kadnikov V.V."/>
            <person name="Mardanov A.V."/>
            <person name="Beletsky A.V."/>
            <person name="Frank Y.A."/>
            <person name="Karnachuk O.V."/>
            <person name="Ravin N.V."/>
        </authorList>
    </citation>
    <scope>NUCLEOTIDE SEQUENCE [LARGE SCALE GENOMIC DNA]</scope>
</reference>
<evidence type="ECO:0000256" key="2">
    <source>
        <dbReference type="ARBA" id="ARBA00009156"/>
    </source>
</evidence>
<evidence type="ECO:0000256" key="7">
    <source>
        <dbReference type="ARBA" id="ARBA00022798"/>
    </source>
</evidence>
<comment type="similarity">
    <text evidence="2 11">Belongs to the FGGY kinase family.</text>
</comment>
<evidence type="ECO:0000313" key="15">
    <source>
        <dbReference type="Proteomes" id="UP000287233"/>
    </source>
</evidence>
<dbReference type="GO" id="GO:0005524">
    <property type="term" value="F:ATP binding"/>
    <property type="evidence" value="ECO:0007669"/>
    <property type="project" value="UniProtKB-KW"/>
</dbReference>
<dbReference type="InterPro" id="IPR018484">
    <property type="entry name" value="FGGY_N"/>
</dbReference>
<dbReference type="NCBIfam" id="NF000756">
    <property type="entry name" value="PRK00047.1"/>
    <property type="match status" value="1"/>
</dbReference>
<evidence type="ECO:0000256" key="3">
    <source>
        <dbReference type="ARBA" id="ARBA00012099"/>
    </source>
</evidence>
<protein>
    <recommendedName>
        <fullName evidence="3">glycerol kinase</fullName>
        <ecNumber evidence="3">2.7.1.30</ecNumber>
    </recommendedName>
    <alternativeName>
        <fullName evidence="9">ATP:glycerol 3-phosphotransferase</fullName>
    </alternativeName>
</protein>
<keyword evidence="6 11" id="KW-0418">Kinase</keyword>
<evidence type="ECO:0000256" key="9">
    <source>
        <dbReference type="ARBA" id="ARBA00043149"/>
    </source>
</evidence>
<dbReference type="GO" id="GO:0019563">
    <property type="term" value="P:glycerol catabolic process"/>
    <property type="evidence" value="ECO:0007669"/>
    <property type="project" value="TreeGrafter"/>
</dbReference>
<dbReference type="InterPro" id="IPR018485">
    <property type="entry name" value="FGGY_C"/>
</dbReference>
<keyword evidence="7" id="KW-0319">Glycerol metabolism</keyword>
<evidence type="ECO:0000256" key="6">
    <source>
        <dbReference type="ARBA" id="ARBA00022777"/>
    </source>
</evidence>
<feature type="domain" description="Carbohydrate kinase FGGY N-terminal" evidence="12">
    <location>
        <begin position="6"/>
        <end position="242"/>
    </location>
</feature>
<evidence type="ECO:0000256" key="8">
    <source>
        <dbReference type="ARBA" id="ARBA00022840"/>
    </source>
</evidence>
<keyword evidence="4 11" id="KW-0808">Transferase</keyword>
<dbReference type="InterPro" id="IPR005999">
    <property type="entry name" value="Glycerol_kin"/>
</dbReference>
<evidence type="ECO:0000256" key="5">
    <source>
        <dbReference type="ARBA" id="ARBA00022741"/>
    </source>
</evidence>
<dbReference type="InterPro" id="IPR000577">
    <property type="entry name" value="Carb_kinase_FGGY"/>
</dbReference>
<gene>
    <name evidence="14" type="ORF">BIP78_1455</name>
</gene>
<evidence type="ECO:0000256" key="11">
    <source>
        <dbReference type="RuleBase" id="RU003733"/>
    </source>
</evidence>
<dbReference type="GO" id="GO:0006072">
    <property type="term" value="P:glycerol-3-phosphate metabolic process"/>
    <property type="evidence" value="ECO:0007669"/>
    <property type="project" value="InterPro"/>
</dbReference>
<sequence>MPERVGALDLGTTGVRCVIYDRRARPVATAYRELPLRLPQPGWVEQDPEEMIAAARGVFSEALAGASLSPADVAALGITNQRETVVVWDRATGRPLAPAIVWQDRRTAPLCERLRAEGHGDWVRRRTGLPLDPYFSATKLAWLLEGVPGLRAQAERGDALWGTVDAWLVWSLTGVHATDPTNASRTLLFDLDRREWDPELRELFGVPAAWLPAVRPSLSAFGRWEGVPVTAVLGDQQAALFGQGGIAPGRAKVTWGTGAFLLLNVGPAPVHSGHGLVATVAHARGEGEAHYALEGSVFVAGAAVQWLRDGLGILAAAAEADALAASLPDNEGVYFVPALAGLGAPHWDPHARGTILGLTRGTTRAHLARAALEAIAYQTHDLVRAMEADTGQELRELRVDDGAARSDFLCQFQADVLGIPVLRPADLETTSRGAALAAGHAAGLWTEDEVAEAAAADLSRFLPTGDAARTARQLSGWKRALDRARGWAAPAD</sequence>
<feature type="domain" description="Carbohydrate kinase FGGY C-terminal" evidence="13">
    <location>
        <begin position="252"/>
        <end position="442"/>
    </location>
</feature>
<dbReference type="AlphaFoldDB" id="A0A410FW87"/>
<dbReference type="InterPro" id="IPR043129">
    <property type="entry name" value="ATPase_NBD"/>
</dbReference>
<evidence type="ECO:0000313" key="14">
    <source>
        <dbReference type="EMBL" id="QAA77221.1"/>
    </source>
</evidence>
<dbReference type="NCBIfam" id="TIGR01311">
    <property type="entry name" value="glycerol_kin"/>
    <property type="match status" value="1"/>
</dbReference>
<dbReference type="SUPFAM" id="SSF53067">
    <property type="entry name" value="Actin-like ATPase domain"/>
    <property type="match status" value="2"/>
</dbReference>
<dbReference type="EMBL" id="CP034928">
    <property type="protein sequence ID" value="QAA77221.1"/>
    <property type="molecule type" value="Genomic_DNA"/>
</dbReference>
<keyword evidence="5" id="KW-0547">Nucleotide-binding</keyword>
<proteinExistence type="inferred from homology"/>
<dbReference type="EC" id="2.7.1.30" evidence="3"/>
<dbReference type="PIRSF" id="PIRSF000538">
    <property type="entry name" value="GlpK"/>
    <property type="match status" value="1"/>
</dbReference>
<evidence type="ECO:0000256" key="4">
    <source>
        <dbReference type="ARBA" id="ARBA00022679"/>
    </source>
</evidence>
<comment type="catalytic activity">
    <reaction evidence="10">
        <text>glycerol + ATP = sn-glycerol 3-phosphate + ADP + H(+)</text>
        <dbReference type="Rhea" id="RHEA:21644"/>
        <dbReference type="ChEBI" id="CHEBI:15378"/>
        <dbReference type="ChEBI" id="CHEBI:17754"/>
        <dbReference type="ChEBI" id="CHEBI:30616"/>
        <dbReference type="ChEBI" id="CHEBI:57597"/>
        <dbReference type="ChEBI" id="CHEBI:456216"/>
        <dbReference type="EC" id="2.7.1.30"/>
    </reaction>
</comment>